<dbReference type="InterPro" id="IPR050585">
    <property type="entry name" value="Xaa-Pro_dipeptidyl-ppase/CocE"/>
</dbReference>
<proteinExistence type="predicted"/>
<dbReference type="Gene3D" id="3.40.50.1820">
    <property type="entry name" value="alpha/beta hydrolase"/>
    <property type="match status" value="1"/>
</dbReference>
<dbReference type="InterPro" id="IPR005674">
    <property type="entry name" value="CocE/Ser_esterase"/>
</dbReference>
<evidence type="ECO:0000313" key="3">
    <source>
        <dbReference type="EMBL" id="WXA92191.1"/>
    </source>
</evidence>
<dbReference type="InterPro" id="IPR013736">
    <property type="entry name" value="Xaa-Pro_dipept_C"/>
</dbReference>
<dbReference type="SUPFAM" id="SSF49785">
    <property type="entry name" value="Galactose-binding domain-like"/>
    <property type="match status" value="1"/>
</dbReference>
<organism evidence="3 4">
    <name type="scientific">Pendulispora brunnea</name>
    <dbReference type="NCBI Taxonomy" id="2905690"/>
    <lineage>
        <taxon>Bacteria</taxon>
        <taxon>Pseudomonadati</taxon>
        <taxon>Myxococcota</taxon>
        <taxon>Myxococcia</taxon>
        <taxon>Myxococcales</taxon>
        <taxon>Sorangiineae</taxon>
        <taxon>Pendulisporaceae</taxon>
        <taxon>Pendulispora</taxon>
    </lineage>
</organism>
<dbReference type="InterPro" id="IPR029058">
    <property type="entry name" value="AB_hydrolase_fold"/>
</dbReference>
<name>A0ABZ2K0C2_9BACT</name>
<dbReference type="NCBIfam" id="TIGR00976">
    <property type="entry name" value="CocE_NonD"/>
    <property type="match status" value="2"/>
</dbReference>
<dbReference type="InterPro" id="IPR000383">
    <property type="entry name" value="Xaa-Pro-like_dom"/>
</dbReference>
<accession>A0ABZ2K0C2</accession>
<feature type="domain" description="Xaa-Pro dipeptidyl-peptidase C-terminal" evidence="2">
    <location>
        <begin position="263"/>
        <end position="478"/>
    </location>
</feature>
<dbReference type="PANTHER" id="PTHR43056:SF10">
    <property type="entry name" value="COCE_NOND FAMILY, PUTATIVE (AFU_ORTHOLOGUE AFUA_7G00600)-RELATED"/>
    <property type="match status" value="1"/>
</dbReference>
<evidence type="ECO:0000313" key="4">
    <source>
        <dbReference type="Proteomes" id="UP001379533"/>
    </source>
</evidence>
<dbReference type="RefSeq" id="WP_394842808.1">
    <property type="nucleotide sequence ID" value="NZ_CP089982.1"/>
</dbReference>
<evidence type="ECO:0000256" key="1">
    <source>
        <dbReference type="ARBA" id="ARBA00022801"/>
    </source>
</evidence>
<gene>
    <name evidence="3" type="ORF">LZC95_37770</name>
</gene>
<dbReference type="SMART" id="SM00939">
    <property type="entry name" value="PepX_C"/>
    <property type="match status" value="1"/>
</dbReference>
<reference evidence="3 4" key="1">
    <citation type="submission" date="2021-12" db="EMBL/GenBank/DDBJ databases">
        <title>Discovery of the Pendulisporaceae a myxobacterial family with distinct sporulation behavior and unique specialized metabolism.</title>
        <authorList>
            <person name="Garcia R."/>
            <person name="Popoff A."/>
            <person name="Bader C.D."/>
            <person name="Loehr J."/>
            <person name="Walesch S."/>
            <person name="Walt C."/>
            <person name="Boldt J."/>
            <person name="Bunk B."/>
            <person name="Haeckl F.J.F.P.J."/>
            <person name="Gunesch A.P."/>
            <person name="Birkelbach J."/>
            <person name="Nuebel U."/>
            <person name="Pietschmann T."/>
            <person name="Bach T."/>
            <person name="Mueller R."/>
        </authorList>
    </citation>
    <scope>NUCLEOTIDE SEQUENCE [LARGE SCALE GENOMIC DNA]</scope>
    <source>
        <strain evidence="3 4">MSr12523</strain>
    </source>
</reference>
<dbReference type="Proteomes" id="UP001379533">
    <property type="component" value="Chromosome"/>
</dbReference>
<dbReference type="InterPro" id="IPR008979">
    <property type="entry name" value="Galactose-bd-like_sf"/>
</dbReference>
<keyword evidence="4" id="KW-1185">Reference proteome</keyword>
<dbReference type="Pfam" id="PF08530">
    <property type="entry name" value="PepX_C"/>
    <property type="match status" value="1"/>
</dbReference>
<protein>
    <submittedName>
        <fullName evidence="3">CocE/NonD family hydrolase</fullName>
    </submittedName>
</protein>
<dbReference type="Pfam" id="PF02129">
    <property type="entry name" value="Peptidase_S15"/>
    <property type="match status" value="1"/>
</dbReference>
<evidence type="ECO:0000259" key="2">
    <source>
        <dbReference type="SMART" id="SM00939"/>
    </source>
</evidence>
<dbReference type="PANTHER" id="PTHR43056">
    <property type="entry name" value="PEPTIDASE S9 PROLYL OLIGOPEPTIDASE"/>
    <property type="match status" value="1"/>
</dbReference>
<keyword evidence="1 3" id="KW-0378">Hydrolase</keyword>
<dbReference type="SUPFAM" id="SSF53474">
    <property type="entry name" value="alpha/beta-Hydrolases"/>
    <property type="match status" value="1"/>
</dbReference>
<dbReference type="EMBL" id="CP089982">
    <property type="protein sequence ID" value="WXA92191.1"/>
    <property type="molecule type" value="Genomic_DNA"/>
</dbReference>
<sequence length="485" mass="52740">MNAVLDFDVEVPARDGARLACHVARPAGEGRWPVIIARTPYGKDGAFTNPVLDPVGFAREGFAVVVQDVRKRDGFTPFVHEADDGEDLVAWAAAQPFSTGDVFANGNSYQGFAQWAAATRAPPALRAIAPGQSPSIPSRTMFHRGGVFERGAITTWSMSLGLPQPFEPSPPMLQAFTEAQSYERIVVPALIIGGWYDYFVQGAIDQFVGMRTRAGSERARQRTRLVMGPWTHTGHSAIAGERYLGFGALPGIGLPGGFRGEIARFFREQLAGAPATGAPVRIFVMGSNVWRDESEWPIARTQYTSWYLGAGSLGPEPRWSAPARIAYDPASPVPTWGGSNIGFTELAGPRDQRRIEVRDDVLVYTSAVLDESLEVTGTVVVELWATSSAPEADFVIKLVDVEPDGTTYNVAEGILRLALEPGQPRLFRIELTPTSHAFQPGHRVQLDVTSSSSPRWALNPHAAEHHVLHEQAHPSRVILPIVPLP</sequence>
<dbReference type="Gene3D" id="2.60.120.260">
    <property type="entry name" value="Galactose-binding domain-like"/>
    <property type="match status" value="1"/>
</dbReference>
<dbReference type="GO" id="GO:0016787">
    <property type="term" value="F:hydrolase activity"/>
    <property type="evidence" value="ECO:0007669"/>
    <property type="project" value="UniProtKB-KW"/>
</dbReference>